<sequence length="375" mass="42381">MDTPIIRVEDWDAKPPVTIKYICGDNELELETVWAAVNGLSSHSGRGKVELVRVVGGCDVHLKECSQDFWDGFWDCMAKLLDYFADFFVQDNAAMQSMWFHLLDVLQEAAVLPHDFWDPGRPSCTHGERFAREYERTLCLINEIISPNGFRAAEPRVRPKKKLLEPSSVKLGGFKAGLKPWQQFMYSKAPGFDVPEEERIYNYLEGTDGPGQYLPMGALAIVERHTARARALTSKVAQRSSDGHSEVEMLSKFDQHSHKVDGKPFTYTSISGRKKTAQTLYPNPGFEKAPRRYLGLGDPSCIEPQPNLSLLDESVGFHRGFRDIEGYGHPDGTLKFHMMAVHSSSSVDRDTKSAVDRQKYSKLFDNWAIVEEKSK</sequence>
<dbReference type="OrthoDB" id="21072at2759"/>
<protein>
    <submittedName>
        <fullName evidence="1">Uncharacterized protein</fullName>
    </submittedName>
</protein>
<reference evidence="1" key="1">
    <citation type="journal article" date="2020" name="Stud. Mycol.">
        <title>101 Dothideomycetes genomes: a test case for predicting lifestyles and emergence of pathogens.</title>
        <authorList>
            <person name="Haridas S."/>
            <person name="Albert R."/>
            <person name="Binder M."/>
            <person name="Bloem J."/>
            <person name="Labutti K."/>
            <person name="Salamov A."/>
            <person name="Andreopoulos B."/>
            <person name="Baker S."/>
            <person name="Barry K."/>
            <person name="Bills G."/>
            <person name="Bluhm B."/>
            <person name="Cannon C."/>
            <person name="Castanera R."/>
            <person name="Culley D."/>
            <person name="Daum C."/>
            <person name="Ezra D."/>
            <person name="Gonzalez J."/>
            <person name="Henrissat B."/>
            <person name="Kuo A."/>
            <person name="Liang C."/>
            <person name="Lipzen A."/>
            <person name="Lutzoni F."/>
            <person name="Magnuson J."/>
            <person name="Mondo S."/>
            <person name="Nolan M."/>
            <person name="Ohm R."/>
            <person name="Pangilinan J."/>
            <person name="Park H.-J."/>
            <person name="Ramirez L."/>
            <person name="Alfaro M."/>
            <person name="Sun H."/>
            <person name="Tritt A."/>
            <person name="Yoshinaga Y."/>
            <person name="Zwiers L.-H."/>
            <person name="Turgeon B."/>
            <person name="Goodwin S."/>
            <person name="Spatafora J."/>
            <person name="Crous P."/>
            <person name="Grigoriev I."/>
        </authorList>
    </citation>
    <scope>NUCLEOTIDE SEQUENCE</scope>
    <source>
        <strain evidence="1">CBS 675.92</strain>
    </source>
</reference>
<accession>A0A6A5U453</accession>
<name>A0A6A5U453_9PLEO</name>
<gene>
    <name evidence="1" type="ORF">CC80DRAFT_18465</name>
</gene>
<evidence type="ECO:0000313" key="1">
    <source>
        <dbReference type="EMBL" id="KAF1958739.1"/>
    </source>
</evidence>
<organism evidence="1 2">
    <name type="scientific">Byssothecium circinans</name>
    <dbReference type="NCBI Taxonomy" id="147558"/>
    <lineage>
        <taxon>Eukaryota</taxon>
        <taxon>Fungi</taxon>
        <taxon>Dikarya</taxon>
        <taxon>Ascomycota</taxon>
        <taxon>Pezizomycotina</taxon>
        <taxon>Dothideomycetes</taxon>
        <taxon>Pleosporomycetidae</taxon>
        <taxon>Pleosporales</taxon>
        <taxon>Massarineae</taxon>
        <taxon>Massarinaceae</taxon>
        <taxon>Byssothecium</taxon>
    </lineage>
</organism>
<dbReference type="EMBL" id="ML976986">
    <property type="protein sequence ID" value="KAF1958739.1"/>
    <property type="molecule type" value="Genomic_DNA"/>
</dbReference>
<keyword evidence="2" id="KW-1185">Reference proteome</keyword>
<dbReference type="AlphaFoldDB" id="A0A6A5U453"/>
<evidence type="ECO:0000313" key="2">
    <source>
        <dbReference type="Proteomes" id="UP000800035"/>
    </source>
</evidence>
<dbReference type="Proteomes" id="UP000800035">
    <property type="component" value="Unassembled WGS sequence"/>
</dbReference>
<proteinExistence type="predicted"/>